<organism evidence="4 5">
    <name type="scientific">Alicyclobacillus cycloheptanicus</name>
    <dbReference type="NCBI Taxonomy" id="1457"/>
    <lineage>
        <taxon>Bacteria</taxon>
        <taxon>Bacillati</taxon>
        <taxon>Bacillota</taxon>
        <taxon>Bacilli</taxon>
        <taxon>Bacillales</taxon>
        <taxon>Alicyclobacillaceae</taxon>
        <taxon>Alicyclobacillus</taxon>
    </lineage>
</organism>
<dbReference type="InterPro" id="IPR036188">
    <property type="entry name" value="FAD/NAD-bd_sf"/>
</dbReference>
<dbReference type="Gene3D" id="3.50.50.60">
    <property type="entry name" value="FAD/NAD(P)-binding domain"/>
    <property type="match status" value="1"/>
</dbReference>
<protein>
    <submittedName>
        <fullName evidence="4">3-(3-hydroxy-phenyl)propionate hydroxylase</fullName>
        <ecNumber evidence="4">1.14.13.127</ecNumber>
    </submittedName>
</protein>
<dbReference type="SUPFAM" id="SSF51905">
    <property type="entry name" value="FAD/NAD(P)-binding domain"/>
    <property type="match status" value="1"/>
</dbReference>
<dbReference type="Pfam" id="PF01494">
    <property type="entry name" value="FAD_binding_3"/>
    <property type="match status" value="1"/>
</dbReference>
<evidence type="ECO:0000256" key="2">
    <source>
        <dbReference type="ARBA" id="ARBA00023027"/>
    </source>
</evidence>
<dbReference type="RefSeq" id="WP_307016314.1">
    <property type="nucleotide sequence ID" value="NZ_JAUANV010000017.1"/>
</dbReference>
<dbReference type="EC" id="1.14.13.127" evidence="4"/>
<sequence>MNDQANHSNHRQALVVGAGPVGMTAALALRHYGIEVAILEAEPKERTRPGSRAIFFHNATLKHLEEICPGLGFSFAEKGIIWRTKRTLYRGKEVYVRHYPAPPPGELPHFTSVHQSVIEGVLYDACVASGVEFFWSQPVASLRTSEEGVELTTEDGNVWTAAYVIGADGARSVVRREIGAQLVGPRSHDTFIVVDVQEDNENPLPVERVFHYQHPAMDGRNVLYVPFKDGWRVDLQLLEDDDESTFGSLEGVKGWLVRVMDAKYAKRITWVSTYQFHQAVASTFTDAHRRVLLAGEAAHLFAPFGARGFNSGVPDSVLAARAIAAAFAAESREAAERAILDAAEERHFAAEYNRDCAAIALEHIQGNSPYMNTKRELAASLASVVPSLGKWLDEGPYGPKVNHARMRTKY</sequence>
<keyword evidence="1 4" id="KW-0560">Oxidoreductase</keyword>
<dbReference type="PANTHER" id="PTHR43476:SF4">
    <property type="entry name" value="BLR0106 PROTEIN"/>
    <property type="match status" value="1"/>
</dbReference>
<evidence type="ECO:0000256" key="1">
    <source>
        <dbReference type="ARBA" id="ARBA00023002"/>
    </source>
</evidence>
<gene>
    <name evidence="4" type="ORF">J2S03_002125</name>
</gene>
<comment type="caution">
    <text evidence="4">The sequence shown here is derived from an EMBL/GenBank/DDBJ whole genome shotgun (WGS) entry which is preliminary data.</text>
</comment>
<feature type="domain" description="FAD-binding" evidence="3">
    <location>
        <begin position="12"/>
        <end position="347"/>
    </location>
</feature>
<keyword evidence="2" id="KW-0520">NAD</keyword>
<dbReference type="PRINTS" id="PR00420">
    <property type="entry name" value="RNGMNOXGNASE"/>
</dbReference>
<dbReference type="InterPro" id="IPR002938">
    <property type="entry name" value="FAD-bd"/>
</dbReference>
<dbReference type="PANTHER" id="PTHR43476">
    <property type="entry name" value="3-(3-HYDROXY-PHENYL)PROPIONATE/3-HYDROXYCINNAMIC ACID HYDROXYLASE"/>
    <property type="match status" value="1"/>
</dbReference>
<dbReference type="InterPro" id="IPR050631">
    <property type="entry name" value="PheA/TfdB_FAD_monoxygenase"/>
</dbReference>
<dbReference type="Gene3D" id="3.30.70.2450">
    <property type="match status" value="1"/>
</dbReference>
<evidence type="ECO:0000313" key="5">
    <source>
        <dbReference type="Proteomes" id="UP001232973"/>
    </source>
</evidence>
<reference evidence="4 5" key="1">
    <citation type="submission" date="2023-07" db="EMBL/GenBank/DDBJ databases">
        <title>Genomic Encyclopedia of Type Strains, Phase IV (KMG-IV): sequencing the most valuable type-strain genomes for metagenomic binning, comparative biology and taxonomic classification.</title>
        <authorList>
            <person name="Goeker M."/>
        </authorList>
    </citation>
    <scope>NUCLEOTIDE SEQUENCE [LARGE SCALE GENOMIC DNA]</scope>
    <source>
        <strain evidence="4 5">DSM 4006</strain>
    </source>
</reference>
<dbReference type="EMBL" id="JAUSTP010000016">
    <property type="protein sequence ID" value="MDQ0190261.1"/>
    <property type="molecule type" value="Genomic_DNA"/>
</dbReference>
<accession>A0ABT9XKJ1</accession>
<dbReference type="Proteomes" id="UP001232973">
    <property type="component" value="Unassembled WGS sequence"/>
</dbReference>
<dbReference type="GO" id="GO:0008688">
    <property type="term" value="F:3-(3-hydroxyphenyl)propionate hydroxylase activity"/>
    <property type="evidence" value="ECO:0007669"/>
    <property type="project" value="UniProtKB-EC"/>
</dbReference>
<evidence type="ECO:0000259" key="3">
    <source>
        <dbReference type="Pfam" id="PF01494"/>
    </source>
</evidence>
<name>A0ABT9XKJ1_9BACL</name>
<proteinExistence type="predicted"/>
<keyword evidence="5" id="KW-1185">Reference proteome</keyword>
<evidence type="ECO:0000313" key="4">
    <source>
        <dbReference type="EMBL" id="MDQ0190261.1"/>
    </source>
</evidence>